<name>A0A540KDL7_MALBA</name>
<evidence type="ECO:0000256" key="1">
    <source>
        <dbReference type="PROSITE-ProRule" id="PRU00175"/>
    </source>
</evidence>
<evidence type="ECO:0000313" key="3">
    <source>
        <dbReference type="EMBL" id="TQD72052.1"/>
    </source>
</evidence>
<keyword evidence="4" id="KW-1185">Reference proteome</keyword>
<comment type="caution">
    <text evidence="3">The sequence shown here is derived from an EMBL/GenBank/DDBJ whole genome shotgun (WGS) entry which is preliminary data.</text>
</comment>
<dbReference type="AlphaFoldDB" id="A0A540KDL7"/>
<dbReference type="GO" id="GO:0008270">
    <property type="term" value="F:zinc ion binding"/>
    <property type="evidence" value="ECO:0007669"/>
    <property type="project" value="UniProtKB-KW"/>
</dbReference>
<keyword evidence="1" id="KW-0863">Zinc-finger</keyword>
<protein>
    <recommendedName>
        <fullName evidence="2">RING-type domain-containing protein</fullName>
    </recommendedName>
</protein>
<accession>A0A540KDL7</accession>
<evidence type="ECO:0000259" key="2">
    <source>
        <dbReference type="PROSITE" id="PS50089"/>
    </source>
</evidence>
<dbReference type="Gene3D" id="3.30.40.10">
    <property type="entry name" value="Zinc/RING finger domain, C3HC4 (zinc finger)"/>
    <property type="match status" value="1"/>
</dbReference>
<keyword evidence="1" id="KW-0479">Metal-binding</keyword>
<dbReference type="PANTHER" id="PTHR31150">
    <property type="entry name" value="EXPRESSED PROTEIN"/>
    <property type="match status" value="1"/>
</dbReference>
<keyword evidence="1" id="KW-0862">Zinc</keyword>
<dbReference type="InterPro" id="IPR001841">
    <property type="entry name" value="Znf_RING"/>
</dbReference>
<sequence length="382" mass="42117">MNGGLNLVYFLSSRRVKLRLTVRANAIWTIIGSVCCVPAKKRTHPNRTEGETLCRNAIRSPSWNFQWDNRQRVSSEIGTPYQVSRGISTNDSMELKGALSSERGNFSDLGSPLENFGTPISQKSPVHGGTGTNLSPSPDISIARNYSPDTCYTGFYALLSDALALYPLSLDCVELFPIAFQVGLLMAGLYVPFLSSWPILKGKNGLLTVRTLVLSMVGSSSRFSCSPSIDLQSCGVCSKLLTERSSWSIQKIIAGSDTSAVSVLVCGHLYHAECLETMTLEVDKYDPACPICMVGEKQVLKMSRKALRAKAELKAKNLKISKNRVVDSYFDDDYSVFDHQKNADRKGKVSKMEPSSSTRNNSAKPFLKRHFLLGSRWSRSLS</sequence>
<dbReference type="SMART" id="SM00184">
    <property type="entry name" value="RING"/>
    <property type="match status" value="1"/>
</dbReference>
<proteinExistence type="predicted"/>
<dbReference type="InterPro" id="IPR013083">
    <property type="entry name" value="Znf_RING/FYVE/PHD"/>
</dbReference>
<dbReference type="STRING" id="106549.A0A540KDL7"/>
<dbReference type="EMBL" id="VIEB01001455">
    <property type="protein sequence ID" value="TQD72052.1"/>
    <property type="molecule type" value="Genomic_DNA"/>
</dbReference>
<dbReference type="Proteomes" id="UP000315295">
    <property type="component" value="Unassembled WGS sequence"/>
</dbReference>
<dbReference type="PANTHER" id="PTHR31150:SF32">
    <property type="entry name" value="RING_U-BOX SUPERFAMILY PROTEIN"/>
    <property type="match status" value="1"/>
</dbReference>
<dbReference type="PROSITE" id="PS50089">
    <property type="entry name" value="ZF_RING_2"/>
    <property type="match status" value="1"/>
</dbReference>
<reference evidence="3 4" key="1">
    <citation type="journal article" date="2019" name="G3 (Bethesda)">
        <title>Sequencing of a Wild Apple (Malus baccata) Genome Unravels the Differences Between Cultivated and Wild Apple Species Regarding Disease Resistance and Cold Tolerance.</title>
        <authorList>
            <person name="Chen X."/>
        </authorList>
    </citation>
    <scope>NUCLEOTIDE SEQUENCE [LARGE SCALE GENOMIC DNA]</scope>
    <source>
        <strain evidence="4">cv. Shandingzi</strain>
        <tissue evidence="3">Leaves</tissue>
    </source>
</reference>
<gene>
    <name evidence="3" type="ORF">C1H46_042410</name>
</gene>
<dbReference type="SUPFAM" id="SSF57850">
    <property type="entry name" value="RING/U-box"/>
    <property type="match status" value="1"/>
</dbReference>
<evidence type="ECO:0000313" key="4">
    <source>
        <dbReference type="Proteomes" id="UP000315295"/>
    </source>
</evidence>
<feature type="domain" description="RING-type" evidence="2">
    <location>
        <begin position="234"/>
        <end position="292"/>
    </location>
</feature>
<organism evidence="3 4">
    <name type="scientific">Malus baccata</name>
    <name type="common">Siberian crab apple</name>
    <name type="synonym">Pyrus baccata</name>
    <dbReference type="NCBI Taxonomy" id="106549"/>
    <lineage>
        <taxon>Eukaryota</taxon>
        <taxon>Viridiplantae</taxon>
        <taxon>Streptophyta</taxon>
        <taxon>Embryophyta</taxon>
        <taxon>Tracheophyta</taxon>
        <taxon>Spermatophyta</taxon>
        <taxon>Magnoliopsida</taxon>
        <taxon>eudicotyledons</taxon>
        <taxon>Gunneridae</taxon>
        <taxon>Pentapetalae</taxon>
        <taxon>rosids</taxon>
        <taxon>fabids</taxon>
        <taxon>Rosales</taxon>
        <taxon>Rosaceae</taxon>
        <taxon>Amygdaloideae</taxon>
        <taxon>Maleae</taxon>
        <taxon>Malus</taxon>
    </lineage>
</organism>